<evidence type="ECO:0000313" key="2">
    <source>
        <dbReference type="Proteomes" id="UP000824596"/>
    </source>
</evidence>
<name>A0A9P8SIP0_9HYPO</name>
<dbReference type="OrthoDB" id="4940884at2759"/>
<reference evidence="1" key="1">
    <citation type="submission" date="2021-09" db="EMBL/GenBank/DDBJ databases">
        <title>A high-quality genome of the endoparasitic fungus Hirsutella rhossiliensis with a comparison of Hirsutella genomes reveals transposable elements contributing to genome size variation.</title>
        <authorList>
            <person name="Lin R."/>
            <person name="Jiao Y."/>
            <person name="Sun X."/>
            <person name="Ling J."/>
            <person name="Xie B."/>
            <person name="Cheng X."/>
        </authorList>
    </citation>
    <scope>NUCLEOTIDE SEQUENCE</scope>
    <source>
        <strain evidence="1">HR02</strain>
    </source>
</reference>
<evidence type="ECO:0000313" key="1">
    <source>
        <dbReference type="EMBL" id="KAH0962825.1"/>
    </source>
</evidence>
<comment type="caution">
    <text evidence="1">The sequence shown here is derived from an EMBL/GenBank/DDBJ whole genome shotgun (WGS) entry which is preliminary data.</text>
</comment>
<organism evidence="1 2">
    <name type="scientific">Hirsutella rhossiliensis</name>
    <dbReference type="NCBI Taxonomy" id="111463"/>
    <lineage>
        <taxon>Eukaryota</taxon>
        <taxon>Fungi</taxon>
        <taxon>Dikarya</taxon>
        <taxon>Ascomycota</taxon>
        <taxon>Pezizomycotina</taxon>
        <taxon>Sordariomycetes</taxon>
        <taxon>Hypocreomycetidae</taxon>
        <taxon>Hypocreales</taxon>
        <taxon>Ophiocordycipitaceae</taxon>
        <taxon>Hirsutella</taxon>
    </lineage>
</organism>
<dbReference type="EMBL" id="JAIZPD010000005">
    <property type="protein sequence ID" value="KAH0962825.1"/>
    <property type="molecule type" value="Genomic_DNA"/>
</dbReference>
<accession>A0A9P8SIP0</accession>
<dbReference type="Proteomes" id="UP000824596">
    <property type="component" value="Unassembled WGS sequence"/>
</dbReference>
<protein>
    <submittedName>
        <fullName evidence="1">Uncharacterized protein</fullName>
    </submittedName>
</protein>
<proteinExistence type="predicted"/>
<sequence>MASESSEANAAGTPSPFAEAAREALQSQGGLEQLVKTVQAICTKEQKLQRSHSFQLVKLQSQIHELQQYHAEDVDRSTALRDDVKCLHSAVAYLKGRVANLTIELTCLEAKVDQRRPPPSAACQQALAVERYAAKQQQLQQAQPPSSSVSASSTLIDRLRDAGGSMDALADELLREQKQKLLEKLVTFPLSDAFYLDIVLGKYADEG</sequence>
<gene>
    <name evidence="1" type="ORF">HRG_05335</name>
</gene>
<dbReference type="GeneID" id="68354464"/>
<dbReference type="AlphaFoldDB" id="A0A9P8SIP0"/>
<keyword evidence="2" id="KW-1185">Reference proteome</keyword>
<dbReference type="RefSeq" id="XP_044720338.1">
    <property type="nucleotide sequence ID" value="XM_044863806.1"/>
</dbReference>